<protein>
    <submittedName>
        <fullName evidence="2">Uncharacterized protein</fullName>
    </submittedName>
</protein>
<evidence type="ECO:0000313" key="2">
    <source>
        <dbReference type="EnsemblPlants" id="ONIVA10G21610.2"/>
    </source>
</evidence>
<evidence type="ECO:0000313" key="3">
    <source>
        <dbReference type="Proteomes" id="UP000006591"/>
    </source>
</evidence>
<accession>A0A0E0IWQ3</accession>
<organism evidence="2">
    <name type="scientific">Oryza nivara</name>
    <name type="common">Indian wild rice</name>
    <name type="synonym">Oryza sativa f. spontanea</name>
    <dbReference type="NCBI Taxonomy" id="4536"/>
    <lineage>
        <taxon>Eukaryota</taxon>
        <taxon>Viridiplantae</taxon>
        <taxon>Streptophyta</taxon>
        <taxon>Embryophyta</taxon>
        <taxon>Tracheophyta</taxon>
        <taxon>Spermatophyta</taxon>
        <taxon>Magnoliopsida</taxon>
        <taxon>Liliopsida</taxon>
        <taxon>Poales</taxon>
        <taxon>Poaceae</taxon>
        <taxon>BOP clade</taxon>
        <taxon>Oryzoideae</taxon>
        <taxon>Oryzeae</taxon>
        <taxon>Oryzinae</taxon>
        <taxon>Oryza</taxon>
    </lineage>
</organism>
<sequence>MPRSQLLRCEQRGDRREVGEVAGEGVEQAEEEGALVEQQQEALRGERDQGVALELREIRTDALAGGEVEEAAAAGGRRLVEHDPPPGEEAAVQGAGEGIHRAQPPQPAHGAEADVVGDVVGEDALGDEAGRPLPAKVEECHILVMEAEAADGLGRRLVKHHPPPGEEAAVHGAALRAAGIHRAQPPRPAHGAEADVVGDVVGEDALGDQPGGPSPPRFDQSILLLLLPRTLRRHHRWGTRLAAVAAGGSGTGGLEQMDVDNQIAKLMVELSRIKIVKLGMPPELPLQDSNPHHGIDCNCVRTNGIREQNKQQQIVLTTQVCWYVVNAPCRRFFPSLRATVPHSGKTATVLSRNLPLLVLLLIPLLTSALSFSTAAPLRPGKSIQEAQHHSITVAVRVSSSAGERLSRPAFTAEVTRDLLAPADSADSAQTVATSAAAEASTVLSFLSAPAPPELLLSSQADTTPAIAAASWATETAAWACAVCSRSSSRLFLLRLPAMGMLSIKYPLRIALTCPMFSCSFSVETKSFRQFTSLCQIRQSMMALS</sequence>
<dbReference type="AlphaFoldDB" id="A0A0E0IWQ3"/>
<keyword evidence="3" id="KW-1185">Reference proteome</keyword>
<reference evidence="2" key="1">
    <citation type="submission" date="2015-04" db="UniProtKB">
        <authorList>
            <consortium name="EnsemblPlants"/>
        </authorList>
    </citation>
    <scope>IDENTIFICATION</scope>
    <source>
        <strain evidence="2">SL10</strain>
    </source>
</reference>
<reference evidence="2" key="2">
    <citation type="submission" date="2018-04" db="EMBL/GenBank/DDBJ databases">
        <title>OnivRS2 (Oryza nivara Reference Sequence Version 2).</title>
        <authorList>
            <person name="Zhang J."/>
            <person name="Kudrna D."/>
            <person name="Lee S."/>
            <person name="Talag J."/>
            <person name="Rajasekar S."/>
            <person name="Welchert J."/>
            <person name="Hsing Y.-I."/>
            <person name="Wing R.A."/>
        </authorList>
    </citation>
    <scope>NUCLEOTIDE SEQUENCE [LARGE SCALE GENOMIC DNA]</scope>
</reference>
<name>A0A0E0IWQ3_ORYNI</name>
<dbReference type="EnsemblPlants" id="ONIVA10G21610.2">
    <property type="protein sequence ID" value="ONIVA10G21610.2"/>
    <property type="gene ID" value="ONIVA10G21610"/>
</dbReference>
<feature type="region of interest" description="Disordered" evidence="1">
    <location>
        <begin position="1"/>
        <end position="48"/>
    </location>
</feature>
<dbReference type="OMA" id="IALTCPM"/>
<dbReference type="Proteomes" id="UP000006591">
    <property type="component" value="Chromosome 10"/>
</dbReference>
<proteinExistence type="predicted"/>
<evidence type="ECO:0000256" key="1">
    <source>
        <dbReference type="SAM" id="MobiDB-lite"/>
    </source>
</evidence>
<dbReference type="Gramene" id="ONIVA10G21610.2">
    <property type="protein sequence ID" value="ONIVA10G21610.2"/>
    <property type="gene ID" value="ONIVA10G21610"/>
</dbReference>
<dbReference type="STRING" id="4536.A0A0E0IWQ3"/>
<feature type="compositionally biased region" description="Basic and acidic residues" evidence="1">
    <location>
        <begin position="9"/>
        <end position="19"/>
    </location>
</feature>